<protein>
    <submittedName>
        <fullName evidence="1">Uncharacterized protein</fullName>
    </submittedName>
</protein>
<accession>A0A9P6TA75</accession>
<proteinExistence type="predicted"/>
<gene>
    <name evidence="1" type="ORF">CROQUDRAFT_659333</name>
</gene>
<reference evidence="1" key="1">
    <citation type="submission" date="2013-11" db="EMBL/GenBank/DDBJ databases">
        <title>Genome sequence of the fusiform rust pathogen reveals effectors for host alternation and coevolution with pine.</title>
        <authorList>
            <consortium name="DOE Joint Genome Institute"/>
            <person name="Smith K."/>
            <person name="Pendleton A."/>
            <person name="Kubisiak T."/>
            <person name="Anderson C."/>
            <person name="Salamov A."/>
            <person name="Aerts A."/>
            <person name="Riley R."/>
            <person name="Clum A."/>
            <person name="Lindquist E."/>
            <person name="Ence D."/>
            <person name="Campbell M."/>
            <person name="Kronenberg Z."/>
            <person name="Feau N."/>
            <person name="Dhillon B."/>
            <person name="Hamelin R."/>
            <person name="Burleigh J."/>
            <person name="Smith J."/>
            <person name="Yandell M."/>
            <person name="Nelson C."/>
            <person name="Grigoriev I."/>
            <person name="Davis J."/>
        </authorList>
    </citation>
    <scope>NUCLEOTIDE SEQUENCE</scope>
    <source>
        <strain evidence="1">G11</strain>
    </source>
</reference>
<dbReference type="EMBL" id="MU167286">
    <property type="protein sequence ID" value="KAG0144907.1"/>
    <property type="molecule type" value="Genomic_DNA"/>
</dbReference>
<keyword evidence="2" id="KW-1185">Reference proteome</keyword>
<organism evidence="1 2">
    <name type="scientific">Cronartium quercuum f. sp. fusiforme G11</name>
    <dbReference type="NCBI Taxonomy" id="708437"/>
    <lineage>
        <taxon>Eukaryota</taxon>
        <taxon>Fungi</taxon>
        <taxon>Dikarya</taxon>
        <taxon>Basidiomycota</taxon>
        <taxon>Pucciniomycotina</taxon>
        <taxon>Pucciniomycetes</taxon>
        <taxon>Pucciniales</taxon>
        <taxon>Coleosporiaceae</taxon>
        <taxon>Cronartium</taxon>
    </lineage>
</organism>
<evidence type="ECO:0000313" key="2">
    <source>
        <dbReference type="Proteomes" id="UP000886653"/>
    </source>
</evidence>
<evidence type="ECO:0000313" key="1">
    <source>
        <dbReference type="EMBL" id="KAG0144907.1"/>
    </source>
</evidence>
<sequence>WMVELGEGGCSCGLVVDWSEKLREAGSVDYSEKNPRIGLEECSRIQKNWIL</sequence>
<dbReference type="Proteomes" id="UP000886653">
    <property type="component" value="Unassembled WGS sequence"/>
</dbReference>
<feature type="non-terminal residue" evidence="1">
    <location>
        <position position="1"/>
    </location>
</feature>
<comment type="caution">
    <text evidence="1">The sequence shown here is derived from an EMBL/GenBank/DDBJ whole genome shotgun (WGS) entry which is preliminary data.</text>
</comment>
<name>A0A9P6TA75_9BASI</name>
<dbReference type="AlphaFoldDB" id="A0A9P6TA75"/>